<name>A0A1B4FIQ6_9BURK</name>
<proteinExistence type="predicted"/>
<dbReference type="AlphaFoldDB" id="A0A1B4FIQ6"/>
<evidence type="ECO:0000313" key="2">
    <source>
        <dbReference type="Proteomes" id="UP000062519"/>
    </source>
</evidence>
<accession>A0A1B4FIQ6</accession>
<sequence>MDACYVGAIRLMRLVTKQLAIGVTHAVRVGDALGVLPRGNVAARRVKCRQTQGVPPPDAVPSRMEAIVGKFIEITR</sequence>
<dbReference type="KEGG" id="buu:WS70_09105"/>
<organism evidence="1 2">
    <name type="scientific">Burkholderia mayonis</name>
    <dbReference type="NCBI Taxonomy" id="1385591"/>
    <lineage>
        <taxon>Bacteria</taxon>
        <taxon>Pseudomonadati</taxon>
        <taxon>Pseudomonadota</taxon>
        <taxon>Betaproteobacteria</taxon>
        <taxon>Burkholderiales</taxon>
        <taxon>Burkholderiaceae</taxon>
        <taxon>Burkholderia</taxon>
        <taxon>pseudomallei group</taxon>
    </lineage>
</organism>
<evidence type="ECO:0000313" key="1">
    <source>
        <dbReference type="EMBL" id="AOJ03540.1"/>
    </source>
</evidence>
<dbReference type="EMBL" id="CP013386">
    <property type="protein sequence ID" value="AOJ03540.1"/>
    <property type="molecule type" value="Genomic_DNA"/>
</dbReference>
<protein>
    <submittedName>
        <fullName evidence="1">Uncharacterized protein</fullName>
    </submittedName>
</protein>
<keyword evidence="2" id="KW-1185">Reference proteome</keyword>
<reference evidence="1 2" key="1">
    <citation type="submission" date="2015-12" db="EMBL/GenBank/DDBJ databases">
        <title>Diversity of Burkholderia near neighbor genomes.</title>
        <authorList>
            <person name="Sahl J."/>
            <person name="Wagner D."/>
            <person name="Keim P."/>
        </authorList>
    </citation>
    <scope>NUCLEOTIDE SEQUENCE [LARGE SCALE GENOMIC DNA]</scope>
    <source>
        <strain evidence="1 2">BDU6</strain>
    </source>
</reference>
<gene>
    <name evidence="1" type="ORF">WS70_09105</name>
</gene>
<dbReference type="Proteomes" id="UP000062519">
    <property type="component" value="Chromosome 1"/>
</dbReference>